<feature type="transmembrane region" description="Helical" evidence="1">
    <location>
        <begin position="113"/>
        <end position="133"/>
    </location>
</feature>
<protein>
    <submittedName>
        <fullName evidence="2">Uncharacterized protein</fullName>
    </submittedName>
</protein>
<organism evidence="2 3">
    <name type="scientific">Dermatophagoides pteronyssinus</name>
    <name type="common">European house dust mite</name>
    <dbReference type="NCBI Taxonomy" id="6956"/>
    <lineage>
        <taxon>Eukaryota</taxon>
        <taxon>Metazoa</taxon>
        <taxon>Ecdysozoa</taxon>
        <taxon>Arthropoda</taxon>
        <taxon>Chelicerata</taxon>
        <taxon>Arachnida</taxon>
        <taxon>Acari</taxon>
        <taxon>Acariformes</taxon>
        <taxon>Sarcoptiformes</taxon>
        <taxon>Astigmata</taxon>
        <taxon>Psoroptidia</taxon>
        <taxon>Analgoidea</taxon>
        <taxon>Pyroglyphidae</taxon>
        <taxon>Dermatophagoidinae</taxon>
        <taxon>Dermatophagoides</taxon>
    </lineage>
</organism>
<evidence type="ECO:0000313" key="3">
    <source>
        <dbReference type="Proteomes" id="UP000887458"/>
    </source>
</evidence>
<evidence type="ECO:0000313" key="2">
    <source>
        <dbReference type="EMBL" id="KAH9423769.1"/>
    </source>
</evidence>
<reference evidence="2 3" key="2">
    <citation type="journal article" date="2022" name="Mol. Biol. Evol.">
        <title>Comparative Genomics Reveals Insights into the Divergent Evolution of Astigmatic Mites and Household Pest Adaptations.</title>
        <authorList>
            <person name="Xiong Q."/>
            <person name="Wan A.T."/>
            <person name="Liu X."/>
            <person name="Fung C.S."/>
            <person name="Xiao X."/>
            <person name="Malainual N."/>
            <person name="Hou J."/>
            <person name="Wang L."/>
            <person name="Wang M."/>
            <person name="Yang K.Y."/>
            <person name="Cui Y."/>
            <person name="Leung E.L."/>
            <person name="Nong W."/>
            <person name="Shin S.K."/>
            <person name="Au S.W."/>
            <person name="Jeong K.Y."/>
            <person name="Chew F.T."/>
            <person name="Hui J.H."/>
            <person name="Leung T.F."/>
            <person name="Tungtrongchitr A."/>
            <person name="Zhong N."/>
            <person name="Liu Z."/>
            <person name="Tsui S.K."/>
        </authorList>
    </citation>
    <scope>NUCLEOTIDE SEQUENCE [LARGE SCALE GENOMIC DNA]</scope>
    <source>
        <strain evidence="2">Derp</strain>
    </source>
</reference>
<dbReference type="Proteomes" id="UP000887458">
    <property type="component" value="Unassembled WGS sequence"/>
</dbReference>
<gene>
    <name evidence="2" type="ORF">DERP_005350</name>
</gene>
<feature type="transmembrane region" description="Helical" evidence="1">
    <location>
        <begin position="7"/>
        <end position="25"/>
    </location>
</feature>
<evidence type="ECO:0000256" key="1">
    <source>
        <dbReference type="SAM" id="Phobius"/>
    </source>
</evidence>
<feature type="transmembrane region" description="Helical" evidence="1">
    <location>
        <begin position="37"/>
        <end position="57"/>
    </location>
</feature>
<name>A0ABQ8JMC3_DERPT</name>
<comment type="caution">
    <text evidence="2">The sequence shown here is derived from an EMBL/GenBank/DDBJ whole genome shotgun (WGS) entry which is preliminary data.</text>
</comment>
<keyword evidence="1" id="KW-0812">Transmembrane</keyword>
<sequence length="203" mass="24196">METKTFLFGKLVANIFGYLGCHFHSIKLNSWRSLLNLLLNILLNCLSVYGMFVYDPHNWRIESNPFFTRVMLMTYNRIYPILYTSIAIHYYCFGHQMIYLLDMILPYTKINQYQQILSLILTFISAHLNYLLLNYNNLKELFQQTTIEKFSAQLGWYTVSIQIHLIYNMIIFYQCLVESFLHSIESKLLHINQTEIQLLVIHV</sequence>
<accession>A0ABQ8JMC3</accession>
<keyword evidence="1" id="KW-1133">Transmembrane helix</keyword>
<dbReference type="EMBL" id="NJHN03000031">
    <property type="protein sequence ID" value="KAH9423769.1"/>
    <property type="molecule type" value="Genomic_DNA"/>
</dbReference>
<feature type="transmembrane region" description="Helical" evidence="1">
    <location>
        <begin position="78"/>
        <end position="101"/>
    </location>
</feature>
<keyword evidence="1" id="KW-0472">Membrane</keyword>
<feature type="transmembrane region" description="Helical" evidence="1">
    <location>
        <begin position="154"/>
        <end position="173"/>
    </location>
</feature>
<reference evidence="2 3" key="1">
    <citation type="journal article" date="2018" name="J. Allergy Clin. Immunol.">
        <title>High-quality assembly of Dermatophagoides pteronyssinus genome and transcriptome reveals a wide range of novel allergens.</title>
        <authorList>
            <person name="Liu X.Y."/>
            <person name="Yang K.Y."/>
            <person name="Wang M.Q."/>
            <person name="Kwok J.S."/>
            <person name="Zeng X."/>
            <person name="Yang Z."/>
            <person name="Xiao X.J."/>
            <person name="Lau C.P."/>
            <person name="Li Y."/>
            <person name="Huang Z.M."/>
            <person name="Ba J.G."/>
            <person name="Yim A.K."/>
            <person name="Ouyang C.Y."/>
            <person name="Ngai S.M."/>
            <person name="Chan T.F."/>
            <person name="Leung E.L."/>
            <person name="Liu L."/>
            <person name="Liu Z.G."/>
            <person name="Tsui S.K."/>
        </authorList>
    </citation>
    <scope>NUCLEOTIDE SEQUENCE [LARGE SCALE GENOMIC DNA]</scope>
    <source>
        <strain evidence="2">Derp</strain>
    </source>
</reference>
<keyword evidence="3" id="KW-1185">Reference proteome</keyword>
<proteinExistence type="predicted"/>